<reference evidence="1" key="1">
    <citation type="journal article" date="2019" name="Sci. Rep.">
        <title>A comparative genomics approach for identifying host-range determinants in Streptococcus thermophilus bacteriophages.</title>
        <authorList>
            <person name="Szymczak P."/>
            <person name="Rau M.H."/>
            <person name="Monteiro J.M."/>
            <person name="Pinho M.G."/>
            <person name="Filipe S.R."/>
            <person name="Vogensen F.K."/>
            <person name="Zeidan A.A."/>
            <person name="Janzen T."/>
        </authorList>
    </citation>
    <scope>NUCLEOTIDE SEQUENCE</scope>
    <source>
        <strain evidence="1">STCH_32_rgp</strain>
        <strain evidence="2">STCH_33_rgp</strain>
    </source>
</reference>
<evidence type="ECO:0000313" key="1">
    <source>
        <dbReference type="EMBL" id="QBS00349.1"/>
    </source>
</evidence>
<sequence length="38" mass="4737">MIMEDSRIKTVLAVFFVFLFQSNHEKYLPKWYNKSYYV</sequence>
<evidence type="ECO:0000313" key="2">
    <source>
        <dbReference type="EMBL" id="QBS00370.1"/>
    </source>
</evidence>
<dbReference type="AlphaFoldDB" id="A0A4Y5FSA0"/>
<name>A0A4Y5FSA0_STRTR</name>
<dbReference type="EMBL" id="MK483588">
    <property type="protein sequence ID" value="QBS00349.1"/>
    <property type="molecule type" value="Genomic_DNA"/>
</dbReference>
<organism evidence="1">
    <name type="scientific">Streptococcus thermophilus</name>
    <dbReference type="NCBI Taxonomy" id="1308"/>
    <lineage>
        <taxon>Bacteria</taxon>
        <taxon>Bacillati</taxon>
        <taxon>Bacillota</taxon>
        <taxon>Bacilli</taxon>
        <taxon>Lactobacillales</taxon>
        <taxon>Streptococcaceae</taxon>
        <taxon>Streptococcus</taxon>
    </lineage>
</organism>
<proteinExistence type="predicted"/>
<protein>
    <submittedName>
        <fullName evidence="1">Uncharacterized protein</fullName>
    </submittedName>
</protein>
<accession>A0A4Y5FSA0</accession>
<gene>
    <name evidence="1" type="ORF">rgp32_0015</name>
    <name evidence="2" type="ORF">rgp33_0016</name>
</gene>
<dbReference type="EMBL" id="MK483589">
    <property type="protein sequence ID" value="QBS00370.1"/>
    <property type="molecule type" value="Genomic_DNA"/>
</dbReference>